<evidence type="ECO:0000313" key="2">
    <source>
        <dbReference type="EMBL" id="SCW55973.1"/>
    </source>
</evidence>
<sequence>MIDDHDDSLTKSLIVIGVGIAIGVFSACLAWLIRRPDKDMKP</sequence>
<evidence type="ECO:0000256" key="1">
    <source>
        <dbReference type="SAM" id="Phobius"/>
    </source>
</evidence>
<dbReference type="Proteomes" id="UP000199150">
    <property type="component" value="Unassembled WGS sequence"/>
</dbReference>
<dbReference type="AlphaFoldDB" id="A0A1G4RG84"/>
<keyword evidence="3" id="KW-1185">Reference proteome</keyword>
<protein>
    <submittedName>
        <fullName evidence="2">Uncharacterized protein</fullName>
    </submittedName>
</protein>
<feature type="transmembrane region" description="Helical" evidence="1">
    <location>
        <begin position="12"/>
        <end position="33"/>
    </location>
</feature>
<dbReference type="EMBL" id="FMTS01000002">
    <property type="protein sequence ID" value="SCW55973.1"/>
    <property type="molecule type" value="Genomic_DNA"/>
</dbReference>
<keyword evidence="1" id="KW-0812">Transmembrane</keyword>
<name>A0A1G4RG84_9CAUL</name>
<keyword evidence="1" id="KW-0472">Membrane</keyword>
<proteinExistence type="predicted"/>
<accession>A0A1G4RG84</accession>
<keyword evidence="1" id="KW-1133">Transmembrane helix</keyword>
<gene>
    <name evidence="2" type="ORF">SAMN02927928_1906</name>
</gene>
<organism evidence="2 3">
    <name type="scientific">Asticcacaulis taihuensis</name>
    <dbReference type="NCBI Taxonomy" id="260084"/>
    <lineage>
        <taxon>Bacteria</taxon>
        <taxon>Pseudomonadati</taxon>
        <taxon>Pseudomonadota</taxon>
        <taxon>Alphaproteobacteria</taxon>
        <taxon>Caulobacterales</taxon>
        <taxon>Caulobacteraceae</taxon>
        <taxon>Asticcacaulis</taxon>
    </lineage>
</organism>
<evidence type="ECO:0000313" key="3">
    <source>
        <dbReference type="Proteomes" id="UP000199150"/>
    </source>
</evidence>
<reference evidence="3" key="1">
    <citation type="submission" date="2016-10" db="EMBL/GenBank/DDBJ databases">
        <authorList>
            <person name="Varghese N."/>
            <person name="Submissions S."/>
        </authorList>
    </citation>
    <scope>NUCLEOTIDE SEQUENCE [LARGE SCALE GENOMIC DNA]</scope>
    <source>
        <strain evidence="3">CGMCC 1.3431</strain>
    </source>
</reference>